<dbReference type="Gene3D" id="3.30.70.20">
    <property type="match status" value="1"/>
</dbReference>
<dbReference type="AlphaFoldDB" id="A0A1F2UIX7"/>
<dbReference type="InterPro" id="IPR052375">
    <property type="entry name" value="Complex_I_20kDa-like"/>
</dbReference>
<dbReference type="Pfam" id="PF01058">
    <property type="entry name" value="Oxidored_q6"/>
    <property type="match status" value="1"/>
</dbReference>
<dbReference type="Proteomes" id="UP000178086">
    <property type="component" value="Unassembled WGS sequence"/>
</dbReference>
<keyword evidence="7" id="KW-0411">Iron-sulfur</keyword>
<keyword evidence="4" id="KW-0004">4Fe-4S</keyword>
<keyword evidence="6" id="KW-0408">Iron</keyword>
<dbReference type="GO" id="GO:0046872">
    <property type="term" value="F:metal ion binding"/>
    <property type="evidence" value="ECO:0007669"/>
    <property type="project" value="UniProtKB-KW"/>
</dbReference>
<evidence type="ECO:0000256" key="2">
    <source>
        <dbReference type="ARBA" id="ARBA00009173"/>
    </source>
</evidence>
<comment type="caution">
    <text evidence="9">The sequence shown here is derived from an EMBL/GenBank/DDBJ whole genome shotgun (WGS) entry which is preliminary data.</text>
</comment>
<dbReference type="SUPFAM" id="SSF54862">
    <property type="entry name" value="4Fe-4S ferredoxins"/>
    <property type="match status" value="1"/>
</dbReference>
<dbReference type="InterPro" id="IPR017896">
    <property type="entry name" value="4Fe4S_Fe-S-bd"/>
</dbReference>
<evidence type="ECO:0000256" key="5">
    <source>
        <dbReference type="ARBA" id="ARBA00022723"/>
    </source>
</evidence>
<feature type="domain" description="4Fe-4S ferredoxin-type" evidence="8">
    <location>
        <begin position="1"/>
        <end position="29"/>
    </location>
</feature>
<sequence length="227" mass="23696">MPGLIGACCADCAHCRDICPTGAIAKDQSGELEFNYGSCIACRVCIDNCPSKALVALPSIYAATSRDDLSRTYVAGGRGSDTAEKEDHQPKGKSRAIKIFAKSMHVREVDCGSCNACELEIAATGNPIYDAERLGIHIVASPRHADALFVTGPVTRQMELALRKTDAATPTPKLIVAVGSCACSGGLFGNTSVAGAGVDQFVGIDLYIPGCPPSPQAILKNIIKLRG</sequence>
<evidence type="ECO:0000256" key="3">
    <source>
        <dbReference type="ARBA" id="ARBA00010870"/>
    </source>
</evidence>
<dbReference type="GO" id="GO:0051539">
    <property type="term" value="F:4 iron, 4 sulfur cluster binding"/>
    <property type="evidence" value="ECO:0007669"/>
    <property type="project" value="UniProtKB-KW"/>
</dbReference>
<proteinExistence type="inferred from homology"/>
<evidence type="ECO:0000313" key="9">
    <source>
        <dbReference type="EMBL" id="OFW32950.1"/>
    </source>
</evidence>
<dbReference type="PANTHER" id="PTHR42989">
    <property type="entry name" value="HYDROGENASE-4 COMPONENT I"/>
    <property type="match status" value="1"/>
</dbReference>
<evidence type="ECO:0000256" key="4">
    <source>
        <dbReference type="ARBA" id="ARBA00022485"/>
    </source>
</evidence>
<dbReference type="EMBL" id="MELI01000080">
    <property type="protein sequence ID" value="OFW32950.1"/>
    <property type="molecule type" value="Genomic_DNA"/>
</dbReference>
<gene>
    <name evidence="9" type="ORF">A2074_00070</name>
</gene>
<comment type="similarity">
    <text evidence="3">Belongs to the FrhG family.</text>
</comment>
<dbReference type="Pfam" id="PF00037">
    <property type="entry name" value="Fer4"/>
    <property type="match status" value="1"/>
</dbReference>
<evidence type="ECO:0000256" key="7">
    <source>
        <dbReference type="ARBA" id="ARBA00023014"/>
    </source>
</evidence>
<dbReference type="Gene3D" id="3.40.50.12280">
    <property type="match status" value="1"/>
</dbReference>
<dbReference type="SUPFAM" id="SSF56770">
    <property type="entry name" value="HydA/Nqo6-like"/>
    <property type="match status" value="1"/>
</dbReference>
<reference evidence="9 10" key="1">
    <citation type="journal article" date="2016" name="Nat. Commun.">
        <title>Thousands of microbial genomes shed light on interconnected biogeochemical processes in an aquifer system.</title>
        <authorList>
            <person name="Anantharaman K."/>
            <person name="Brown C.T."/>
            <person name="Hug L.A."/>
            <person name="Sharon I."/>
            <person name="Castelle C.J."/>
            <person name="Probst A.J."/>
            <person name="Thomas B.C."/>
            <person name="Singh A."/>
            <person name="Wilkins M.J."/>
            <person name="Karaoz U."/>
            <person name="Brodie E.L."/>
            <person name="Williams K.H."/>
            <person name="Hubbard S.S."/>
            <person name="Banfield J.F."/>
        </authorList>
    </citation>
    <scope>NUCLEOTIDE SEQUENCE [LARGE SCALE GENOMIC DNA]</scope>
</reference>
<dbReference type="PANTHER" id="PTHR42989:SF1">
    <property type="entry name" value="FORMATE HYDROGENLYASE SUBUNIT 7-RELATED"/>
    <property type="match status" value="1"/>
</dbReference>
<keyword evidence="5" id="KW-0479">Metal-binding</keyword>
<evidence type="ECO:0000256" key="1">
    <source>
        <dbReference type="ARBA" id="ARBA00001966"/>
    </source>
</evidence>
<accession>A0A1F2UIX7</accession>
<evidence type="ECO:0000313" key="10">
    <source>
        <dbReference type="Proteomes" id="UP000178086"/>
    </source>
</evidence>
<evidence type="ECO:0000256" key="6">
    <source>
        <dbReference type="ARBA" id="ARBA00023004"/>
    </source>
</evidence>
<dbReference type="InterPro" id="IPR006137">
    <property type="entry name" value="NADH_UbQ_OxRdtase-like_20kDa"/>
</dbReference>
<dbReference type="PROSITE" id="PS00198">
    <property type="entry name" value="4FE4S_FER_1"/>
    <property type="match status" value="1"/>
</dbReference>
<evidence type="ECO:0000259" key="8">
    <source>
        <dbReference type="PROSITE" id="PS51379"/>
    </source>
</evidence>
<dbReference type="InterPro" id="IPR017900">
    <property type="entry name" value="4Fe4S_Fe_S_CS"/>
</dbReference>
<comment type="cofactor">
    <cofactor evidence="1">
        <name>[4Fe-4S] cluster</name>
        <dbReference type="ChEBI" id="CHEBI:49883"/>
    </cofactor>
</comment>
<name>A0A1F2UIX7_9ACTN</name>
<feature type="domain" description="4Fe-4S ferredoxin-type" evidence="8">
    <location>
        <begin position="30"/>
        <end position="59"/>
    </location>
</feature>
<dbReference type="PROSITE" id="PS51379">
    <property type="entry name" value="4FE4S_FER_2"/>
    <property type="match status" value="2"/>
</dbReference>
<organism evidence="9 10">
    <name type="scientific">Candidatus Aquicultor primus</name>
    <dbReference type="NCBI Taxonomy" id="1797195"/>
    <lineage>
        <taxon>Bacteria</taxon>
        <taxon>Bacillati</taxon>
        <taxon>Actinomycetota</taxon>
        <taxon>Candidatus Aquicultoria</taxon>
        <taxon>Candidatus Aquicultorales</taxon>
        <taxon>Candidatus Aquicultoraceae</taxon>
        <taxon>Candidatus Aquicultor</taxon>
    </lineage>
</organism>
<comment type="similarity">
    <text evidence="2">Belongs to the complex I 20 kDa subunit family.</text>
</comment>
<protein>
    <recommendedName>
        <fullName evidence="8">4Fe-4S ferredoxin-type domain-containing protein</fullName>
    </recommendedName>
</protein>